<dbReference type="AlphaFoldDB" id="A0A316AIR3"/>
<protein>
    <submittedName>
        <fullName evidence="1">Uncharacterized protein</fullName>
    </submittedName>
</protein>
<dbReference type="Proteomes" id="UP000245880">
    <property type="component" value="Unassembled WGS sequence"/>
</dbReference>
<gene>
    <name evidence="1" type="ORF">CLV98_10656</name>
</gene>
<sequence>MLIEAFAQWIGALYKKQAGKEIGFRGVFCSFAAKFMLYNLSELLVE</sequence>
<evidence type="ECO:0000313" key="2">
    <source>
        <dbReference type="Proteomes" id="UP000245880"/>
    </source>
</evidence>
<accession>A0A316AIR3</accession>
<organism evidence="1 2">
    <name type="scientific">Dyadobacter jejuensis</name>
    <dbReference type="NCBI Taxonomy" id="1082580"/>
    <lineage>
        <taxon>Bacteria</taxon>
        <taxon>Pseudomonadati</taxon>
        <taxon>Bacteroidota</taxon>
        <taxon>Cytophagia</taxon>
        <taxon>Cytophagales</taxon>
        <taxon>Spirosomataceae</taxon>
        <taxon>Dyadobacter</taxon>
    </lineage>
</organism>
<comment type="caution">
    <text evidence="1">The sequence shown here is derived from an EMBL/GenBank/DDBJ whole genome shotgun (WGS) entry which is preliminary data.</text>
</comment>
<evidence type="ECO:0000313" key="1">
    <source>
        <dbReference type="EMBL" id="PWJ57586.1"/>
    </source>
</evidence>
<reference evidence="1 2" key="1">
    <citation type="submission" date="2018-03" db="EMBL/GenBank/DDBJ databases">
        <title>Genomic Encyclopedia of Archaeal and Bacterial Type Strains, Phase II (KMG-II): from individual species to whole genera.</title>
        <authorList>
            <person name="Goeker M."/>
        </authorList>
    </citation>
    <scope>NUCLEOTIDE SEQUENCE [LARGE SCALE GENOMIC DNA]</scope>
    <source>
        <strain evidence="1 2">DSM 100346</strain>
    </source>
</reference>
<dbReference type="EMBL" id="QGDT01000006">
    <property type="protein sequence ID" value="PWJ57586.1"/>
    <property type="molecule type" value="Genomic_DNA"/>
</dbReference>
<keyword evidence="2" id="KW-1185">Reference proteome</keyword>
<name>A0A316AIR3_9BACT</name>
<proteinExistence type="predicted"/>